<dbReference type="Pfam" id="PF01755">
    <property type="entry name" value="Glyco_transf_25"/>
    <property type="match status" value="1"/>
</dbReference>
<proteinExistence type="inferred from homology"/>
<dbReference type="PANTHER" id="PTHR10730:SF53">
    <property type="entry name" value="GLYCOSYLTRANSFERASE 25 FAMILY MEMBER"/>
    <property type="match status" value="1"/>
</dbReference>
<dbReference type="PANTHER" id="PTHR10730">
    <property type="entry name" value="PROCOLLAGEN-LYSINE,2-OXOGLUTARATE 5-DIOXYGENASE/GLYCOSYLTRANSFERASE 25 FAMILY MEMBER"/>
    <property type="match status" value="1"/>
</dbReference>
<dbReference type="AlphaFoldDB" id="A0A6J3LYL3"/>
<accession>A0A6J3LYL3</accession>
<protein>
    <submittedName>
        <fullName evidence="7">Glycosyltransferase family 25 protein</fullName>
    </submittedName>
</protein>
<dbReference type="Proteomes" id="UP000504637">
    <property type="component" value="Unplaced"/>
</dbReference>
<dbReference type="InterPro" id="IPR050757">
    <property type="entry name" value="Collagen_mod_GT25"/>
</dbReference>
<keyword evidence="3" id="KW-0808">Transferase</keyword>
<dbReference type="OrthoDB" id="47375at2759"/>
<evidence type="ECO:0000256" key="4">
    <source>
        <dbReference type="SAM" id="MobiDB-lite"/>
    </source>
</evidence>
<dbReference type="InterPro" id="IPR002654">
    <property type="entry name" value="Glyco_trans_25"/>
</dbReference>
<dbReference type="RefSeq" id="XP_033457769.1">
    <property type="nucleotide sequence ID" value="XM_033608026.1"/>
</dbReference>
<evidence type="ECO:0000259" key="5">
    <source>
        <dbReference type="Pfam" id="PF01755"/>
    </source>
</evidence>
<comment type="similarity">
    <text evidence="1">Belongs to the glycosyltransferase 25 family.</text>
</comment>
<feature type="domain" description="Glycosyl transferase family 25" evidence="5">
    <location>
        <begin position="59"/>
        <end position="160"/>
    </location>
</feature>
<dbReference type="CDD" id="cd06532">
    <property type="entry name" value="Glyco_transf_25"/>
    <property type="match status" value="1"/>
</dbReference>
<evidence type="ECO:0000256" key="1">
    <source>
        <dbReference type="ARBA" id="ARBA00006721"/>
    </source>
</evidence>
<evidence type="ECO:0000313" key="7">
    <source>
        <dbReference type="RefSeq" id="XP_033457769.1"/>
    </source>
</evidence>
<gene>
    <name evidence="7" type="ORF">K489DRAFT_41334</name>
</gene>
<evidence type="ECO:0000256" key="2">
    <source>
        <dbReference type="ARBA" id="ARBA00022676"/>
    </source>
</evidence>
<dbReference type="GO" id="GO:0016740">
    <property type="term" value="F:transferase activity"/>
    <property type="evidence" value="ECO:0007669"/>
    <property type="project" value="UniProtKB-KW"/>
</dbReference>
<evidence type="ECO:0000256" key="3">
    <source>
        <dbReference type="ARBA" id="ARBA00022679"/>
    </source>
</evidence>
<organism evidence="7">
    <name type="scientific">Dissoconium aciculare CBS 342.82</name>
    <dbReference type="NCBI Taxonomy" id="1314786"/>
    <lineage>
        <taxon>Eukaryota</taxon>
        <taxon>Fungi</taxon>
        <taxon>Dikarya</taxon>
        <taxon>Ascomycota</taxon>
        <taxon>Pezizomycotina</taxon>
        <taxon>Dothideomycetes</taxon>
        <taxon>Dothideomycetidae</taxon>
        <taxon>Mycosphaerellales</taxon>
        <taxon>Dissoconiaceae</taxon>
        <taxon>Dissoconium</taxon>
    </lineage>
</organism>
<keyword evidence="2" id="KW-0328">Glycosyltransferase</keyword>
<name>A0A6J3LYL3_9PEZI</name>
<reference evidence="7" key="3">
    <citation type="submission" date="2025-08" db="UniProtKB">
        <authorList>
            <consortium name="RefSeq"/>
        </authorList>
    </citation>
    <scope>IDENTIFICATION</scope>
    <source>
        <strain evidence="7">CBS 342.82</strain>
    </source>
</reference>
<feature type="region of interest" description="Disordered" evidence="4">
    <location>
        <begin position="172"/>
        <end position="207"/>
    </location>
</feature>
<evidence type="ECO:0000313" key="6">
    <source>
        <dbReference type="Proteomes" id="UP000504637"/>
    </source>
</evidence>
<reference evidence="7" key="1">
    <citation type="submission" date="2020-01" db="EMBL/GenBank/DDBJ databases">
        <authorList>
            <consortium name="DOE Joint Genome Institute"/>
            <person name="Haridas S."/>
            <person name="Albert R."/>
            <person name="Binder M."/>
            <person name="Bloem J."/>
            <person name="Labutti K."/>
            <person name="Salamov A."/>
            <person name="Andreopoulos B."/>
            <person name="Baker S.E."/>
            <person name="Barry K."/>
            <person name="Bills G."/>
            <person name="Bluhm B.H."/>
            <person name="Cannon C."/>
            <person name="Castanera R."/>
            <person name="Culley D.E."/>
            <person name="Daum C."/>
            <person name="Ezra D."/>
            <person name="Gonzalez J.B."/>
            <person name="Henrissat B."/>
            <person name="Kuo A."/>
            <person name="Liang C."/>
            <person name="Lipzen A."/>
            <person name="Lutzoni F."/>
            <person name="Magnuson J."/>
            <person name="Mondo S."/>
            <person name="Nolan M."/>
            <person name="Ohm R."/>
            <person name="Pangilinan J."/>
            <person name="Park H.-J."/>
            <person name="Ramirez L."/>
            <person name="Alfaro M."/>
            <person name="Sun H."/>
            <person name="Tritt A."/>
            <person name="Yoshinaga Y."/>
            <person name="Zwiers L.-H."/>
            <person name="Turgeon B.G."/>
            <person name="Goodwin S.B."/>
            <person name="Spatafora J.W."/>
            <person name="Crous P.W."/>
            <person name="Grigoriev I.V."/>
        </authorList>
    </citation>
    <scope>NUCLEOTIDE SEQUENCE</scope>
    <source>
        <strain evidence="7">CBS 342.82</strain>
    </source>
</reference>
<dbReference type="GeneID" id="54365825"/>
<keyword evidence="6" id="KW-1185">Reference proteome</keyword>
<reference evidence="7" key="2">
    <citation type="submission" date="2020-04" db="EMBL/GenBank/DDBJ databases">
        <authorList>
            <consortium name="NCBI Genome Project"/>
        </authorList>
    </citation>
    <scope>NUCLEOTIDE SEQUENCE</scope>
    <source>
        <strain evidence="7">CBS 342.82</strain>
    </source>
</reference>
<sequence length="405" mass="45706">MLYSAAGRLRLVLITTTIALLLALYAIYSRPAQIQALYNSRSTTYDILDDIANRTLGFQKIFVINLPHRTDLRDAVSLAAAFTELDVEFVDGVVGKEISLKALPPGGIKANLSYGGLGNWRAHMNVARMIVEQNLQSALVLENDADWDLRIKSQMRQFAKASRLLVQPLQGTNGTFLDPTNPRPQPTDRPTTFDIRDETLGPTVKPTTSPYGDLDRWDFLWLGHCGCRFPWARDKNAPLARAAIFDDETVPELRHVNIELGDEQLREQYPAHTRVVSRARVNSCTLGHAFSQKGARLFLHELALRELSDYTDMGFRYMCDGVGGRPLATCLTVQPQLFQHHRPRGLKSSQSDIDDHGTEFNEHAETMNVRWSTRINFKRLVAGRTDYIDLYPDGAEEPQWAEDQP</sequence>